<organism evidence="3 4">
    <name type="scientific">Staphylococcus agnetis</name>
    <dbReference type="NCBI Taxonomy" id="985762"/>
    <lineage>
        <taxon>Bacteria</taxon>
        <taxon>Bacillati</taxon>
        <taxon>Bacillota</taxon>
        <taxon>Bacilli</taxon>
        <taxon>Bacillales</taxon>
        <taxon>Staphylococcaceae</taxon>
        <taxon>Staphylococcus</taxon>
    </lineage>
</organism>
<gene>
    <name evidence="3" type="ORF">MUA95_07300</name>
</gene>
<accession>A0ABD7TZ54</accession>
<feature type="region of interest" description="Disordered" evidence="1">
    <location>
        <begin position="249"/>
        <end position="283"/>
    </location>
</feature>
<dbReference type="AlphaFoldDB" id="A0ABD7TZ54"/>
<proteinExistence type="predicted"/>
<reference evidence="3" key="1">
    <citation type="submission" date="2022-03" db="EMBL/GenBank/DDBJ databases">
        <title>Comparative Genomics of East African Camel-Associated Staphylococcaceae spp.: Diversity and Inheritance of Traits Involved in Host-Pathogen Interactions.</title>
        <authorList>
            <person name="Akarsu H."/>
            <person name="Liljander A."/>
            <person name="Younan M."/>
            <person name="Brodard I."/>
            <person name="Glucks I."/>
            <person name="Labroussaa F."/>
            <person name="Overesch G."/>
            <person name="Kuhnert P."/>
            <person name="Perreten V."/>
            <person name="Drexler J.F."/>
            <person name="Corman V.M."/>
            <person name="Falquet L."/>
            <person name="Jores J."/>
        </authorList>
    </citation>
    <scope>NUCLEOTIDE SEQUENCE</scope>
    <source>
        <strain evidence="3">IVB6197</strain>
    </source>
</reference>
<dbReference type="EMBL" id="CP094809">
    <property type="protein sequence ID" value="UXU58382.1"/>
    <property type="molecule type" value="Genomic_DNA"/>
</dbReference>
<evidence type="ECO:0000259" key="2">
    <source>
        <dbReference type="Pfam" id="PF20597"/>
    </source>
</evidence>
<name>A0ABD7TZ54_9STAP</name>
<dbReference type="Proteomes" id="UP001065705">
    <property type="component" value="Chromosome"/>
</dbReference>
<dbReference type="Pfam" id="PF20597">
    <property type="entry name" value="pAdhesive_15"/>
    <property type="match status" value="1"/>
</dbReference>
<dbReference type="NCBIfam" id="TIGR04215">
    <property type="entry name" value="choice_anch_A"/>
    <property type="match status" value="1"/>
</dbReference>
<dbReference type="InterPro" id="IPR026588">
    <property type="entry name" value="Choice_anch_A"/>
</dbReference>
<evidence type="ECO:0000256" key="1">
    <source>
        <dbReference type="SAM" id="MobiDB-lite"/>
    </source>
</evidence>
<sequence>MKDNTPALLVGGNIYSDNPKSLIIESNGIVGNEDNKNLDKVQINKGNVTKLNTKEIDNVFNILEKDVDNLIAENSNIVHGTTESKDFKDYKETTYNGKKYLVINMKESYMHIKDIYIPENLESYEKIIFSSEAARIDIDHGSIVFHHNIVDTGKPDNKVLKQLSQKLYWHFPNAQQVNISGYGLIGNMYAKNATVYASDGSLNGQLVANNLIQKGGFELHNFTPEAPKDVDEGKGPIGPSVNVIPEVKVPDQPNHPGEAVVPEAPEDVDEGKGPIDPSDNVIPEVKVPDRPGHIVKTVSPKLPDFPNYVNSNMPMVGPNEPSATVGVIYTSEAPRTLDNHFISLGLKGYVTPNKNISNQFDKPIDKVISKLPDTGKTPSSKRILFGYLMSLLGVLLLCERKYRKQSN</sequence>
<evidence type="ECO:0000313" key="4">
    <source>
        <dbReference type="Proteomes" id="UP001065705"/>
    </source>
</evidence>
<evidence type="ECO:0000313" key="3">
    <source>
        <dbReference type="EMBL" id="UXU58382.1"/>
    </source>
</evidence>
<feature type="domain" description="Choice-of-anchor A" evidence="2">
    <location>
        <begin position="3"/>
        <end position="218"/>
    </location>
</feature>
<protein>
    <submittedName>
        <fullName evidence="3">Choice-of-anchor A family protein</fullName>
    </submittedName>
</protein>